<organism evidence="1 2">
    <name type="scientific">Coregonus suidteri</name>
    <dbReference type="NCBI Taxonomy" id="861788"/>
    <lineage>
        <taxon>Eukaryota</taxon>
        <taxon>Metazoa</taxon>
        <taxon>Chordata</taxon>
        <taxon>Craniata</taxon>
        <taxon>Vertebrata</taxon>
        <taxon>Euteleostomi</taxon>
        <taxon>Actinopterygii</taxon>
        <taxon>Neopterygii</taxon>
        <taxon>Teleostei</taxon>
        <taxon>Protacanthopterygii</taxon>
        <taxon>Salmoniformes</taxon>
        <taxon>Salmonidae</taxon>
        <taxon>Coregoninae</taxon>
        <taxon>Coregonus</taxon>
    </lineage>
</organism>
<evidence type="ECO:0000313" key="1">
    <source>
        <dbReference type="EMBL" id="KAK6292636.1"/>
    </source>
</evidence>
<comment type="caution">
    <text evidence="1">The sequence shown here is derived from an EMBL/GenBank/DDBJ whole genome shotgun (WGS) entry which is preliminary data.</text>
</comment>
<evidence type="ECO:0000313" key="2">
    <source>
        <dbReference type="Proteomes" id="UP001356427"/>
    </source>
</evidence>
<protein>
    <submittedName>
        <fullName evidence="1">Uncharacterized protein</fullName>
    </submittedName>
</protein>
<dbReference type="AlphaFoldDB" id="A0AAN8KPB7"/>
<gene>
    <name evidence="1" type="ORF">J4Q44_G00372200</name>
</gene>
<proteinExistence type="predicted"/>
<dbReference type="Proteomes" id="UP001356427">
    <property type="component" value="Unassembled WGS sequence"/>
</dbReference>
<sequence>MLDEWVLGLSATACDLKPFQVSERKTDHSLCHVGIPNPGQLLYRRQHGGALRMYSVGGGQFKALPSIDVTILEQPQFVWAWTLQGCWPMLTQCFAQLSQVGWMSFGWWTILDTQGKLMSMKNPAVLQFLTHASLCAWHLLPYPIQRHLYILSCPFTL</sequence>
<accession>A0AAN8KPB7</accession>
<keyword evidence="2" id="KW-1185">Reference proteome</keyword>
<dbReference type="EMBL" id="JAGTTL010000038">
    <property type="protein sequence ID" value="KAK6292636.1"/>
    <property type="molecule type" value="Genomic_DNA"/>
</dbReference>
<reference evidence="1 2" key="1">
    <citation type="submission" date="2021-04" db="EMBL/GenBank/DDBJ databases">
        <authorList>
            <person name="De Guttry C."/>
            <person name="Zahm M."/>
            <person name="Klopp C."/>
            <person name="Cabau C."/>
            <person name="Louis A."/>
            <person name="Berthelot C."/>
            <person name="Parey E."/>
            <person name="Roest Crollius H."/>
            <person name="Montfort J."/>
            <person name="Robinson-Rechavi M."/>
            <person name="Bucao C."/>
            <person name="Bouchez O."/>
            <person name="Gislard M."/>
            <person name="Lluch J."/>
            <person name="Milhes M."/>
            <person name="Lampietro C."/>
            <person name="Lopez Roques C."/>
            <person name="Donnadieu C."/>
            <person name="Braasch I."/>
            <person name="Desvignes T."/>
            <person name="Postlethwait J."/>
            <person name="Bobe J."/>
            <person name="Wedekind C."/>
            <person name="Guiguen Y."/>
        </authorList>
    </citation>
    <scope>NUCLEOTIDE SEQUENCE [LARGE SCALE GENOMIC DNA]</scope>
    <source>
        <strain evidence="1">Cs_M1</strain>
        <tissue evidence="1">Blood</tissue>
    </source>
</reference>
<name>A0AAN8KPB7_9TELE</name>